<proteinExistence type="predicted"/>
<evidence type="ECO:0000313" key="1">
    <source>
        <dbReference type="EMBL" id="KZE82599.1"/>
    </source>
</evidence>
<dbReference type="AlphaFoldDB" id="A0A161SAL4"/>
<name>A0A161SAL4_9FLAO</name>
<organism evidence="1 2">
    <name type="scientific">Myroides marinus</name>
    <dbReference type="NCBI Taxonomy" id="703342"/>
    <lineage>
        <taxon>Bacteria</taxon>
        <taxon>Pseudomonadati</taxon>
        <taxon>Bacteroidota</taxon>
        <taxon>Flavobacteriia</taxon>
        <taxon>Flavobacteriales</taxon>
        <taxon>Flavobacteriaceae</taxon>
        <taxon>Myroides</taxon>
    </lineage>
</organism>
<dbReference type="Proteomes" id="UP000076630">
    <property type="component" value="Unassembled WGS sequence"/>
</dbReference>
<comment type="caution">
    <text evidence="1">The sequence shown here is derived from an EMBL/GenBank/DDBJ whole genome shotgun (WGS) entry which is preliminary data.</text>
</comment>
<dbReference type="EMBL" id="LQNU01000044">
    <property type="protein sequence ID" value="KZE82599.1"/>
    <property type="molecule type" value="Genomic_DNA"/>
</dbReference>
<keyword evidence="2" id="KW-1185">Reference proteome</keyword>
<reference evidence="1 2" key="1">
    <citation type="submission" date="2016-01" db="EMBL/GenBank/DDBJ databases">
        <title>Whole genome sequencing of Myroides marinus L41.</title>
        <authorList>
            <person name="Hong K.W."/>
        </authorList>
    </citation>
    <scope>NUCLEOTIDE SEQUENCE [LARGE SCALE GENOMIC DNA]</scope>
    <source>
        <strain evidence="1 2">L41</strain>
    </source>
</reference>
<sequence>MKEPRLYVDFNELIDHSLVLLSQSDYKADSMGNSIYLYEGKIVSIYMDDTDEEGNPDNLLAEGIVIPNPFPNHIAKWCCQINEKGIYHESEER</sequence>
<accession>A0A161SAL4</accession>
<protein>
    <submittedName>
        <fullName evidence="1">Uncharacterized protein</fullName>
    </submittedName>
</protein>
<dbReference type="OrthoDB" id="2084864at2"/>
<dbReference type="RefSeq" id="WP_038988018.1">
    <property type="nucleotide sequence ID" value="NZ_JWJO01000075.1"/>
</dbReference>
<gene>
    <name evidence="1" type="ORF">AV926_06965</name>
</gene>
<evidence type="ECO:0000313" key="2">
    <source>
        <dbReference type="Proteomes" id="UP000076630"/>
    </source>
</evidence>